<dbReference type="GO" id="GO:0016652">
    <property type="term" value="F:oxidoreductase activity, acting on NAD(P)H as acceptor"/>
    <property type="evidence" value="ECO:0007669"/>
    <property type="project" value="UniProtKB-UniRule"/>
</dbReference>
<evidence type="ECO:0000256" key="5">
    <source>
        <dbReference type="ARBA" id="ARBA00048542"/>
    </source>
</evidence>
<keyword evidence="3 6" id="KW-0560">Oxidoreductase</keyword>
<dbReference type="PANTHER" id="PTHR43741:SF4">
    <property type="entry name" value="FMN-DEPENDENT NADH:QUINONE OXIDOREDUCTASE"/>
    <property type="match status" value="1"/>
</dbReference>
<keyword evidence="2 6" id="KW-0288">FMN</keyword>
<dbReference type="GO" id="GO:0016655">
    <property type="term" value="F:oxidoreductase activity, acting on NAD(P)H, quinone or similar compound as acceptor"/>
    <property type="evidence" value="ECO:0007669"/>
    <property type="project" value="InterPro"/>
</dbReference>
<comment type="similarity">
    <text evidence="6">Belongs to the azoreductase type 1 family.</text>
</comment>
<keyword evidence="1 6" id="KW-0285">Flavoprotein</keyword>
<keyword evidence="4 6" id="KW-0520">NAD</keyword>
<dbReference type="EC" id="1.6.5.-" evidence="6"/>
<evidence type="ECO:0000256" key="4">
    <source>
        <dbReference type="ARBA" id="ARBA00023027"/>
    </source>
</evidence>
<evidence type="ECO:0000313" key="8">
    <source>
        <dbReference type="EMBL" id="MYL97459.1"/>
    </source>
</evidence>
<dbReference type="EC" id="1.7.1.17" evidence="6"/>
<evidence type="ECO:0000256" key="6">
    <source>
        <dbReference type="HAMAP-Rule" id="MF_01216"/>
    </source>
</evidence>
<dbReference type="SUPFAM" id="SSF52218">
    <property type="entry name" value="Flavoproteins"/>
    <property type="match status" value="1"/>
</dbReference>
<dbReference type="InterPro" id="IPR023048">
    <property type="entry name" value="NADH:quinone_OxRdtase_FMN_depd"/>
</dbReference>
<comment type="catalytic activity">
    <reaction evidence="5">
        <text>N,N-dimethyl-1,4-phenylenediamine + anthranilate + 2 NAD(+) = 2-(4-dimethylaminophenyl)diazenylbenzoate + 2 NADH + 2 H(+)</text>
        <dbReference type="Rhea" id="RHEA:55872"/>
        <dbReference type="ChEBI" id="CHEBI:15378"/>
        <dbReference type="ChEBI" id="CHEBI:15783"/>
        <dbReference type="ChEBI" id="CHEBI:16567"/>
        <dbReference type="ChEBI" id="CHEBI:57540"/>
        <dbReference type="ChEBI" id="CHEBI:57945"/>
        <dbReference type="ChEBI" id="CHEBI:71579"/>
        <dbReference type="EC" id="1.7.1.17"/>
    </reaction>
    <physiologicalReaction direction="right-to-left" evidence="5">
        <dbReference type="Rhea" id="RHEA:55874"/>
    </physiologicalReaction>
</comment>
<evidence type="ECO:0000259" key="7">
    <source>
        <dbReference type="Pfam" id="PF02525"/>
    </source>
</evidence>
<dbReference type="InterPro" id="IPR050104">
    <property type="entry name" value="FMN-dep_NADH:Q_OxRdtase_AzoR1"/>
</dbReference>
<dbReference type="InterPro" id="IPR029039">
    <property type="entry name" value="Flavoprotein-like_sf"/>
</dbReference>
<feature type="binding site" evidence="6">
    <location>
        <begin position="15"/>
        <end position="17"/>
    </location>
    <ligand>
        <name>FMN</name>
        <dbReference type="ChEBI" id="CHEBI:58210"/>
    </ligand>
</feature>
<dbReference type="EMBL" id="WVTD01000004">
    <property type="protein sequence ID" value="MYL97459.1"/>
    <property type="molecule type" value="Genomic_DNA"/>
</dbReference>
<comment type="caution">
    <text evidence="8">The sequence shown here is derived from an EMBL/GenBank/DDBJ whole genome shotgun (WGS) entry which is preliminary data.</text>
</comment>
<gene>
    <name evidence="6" type="primary">azoR</name>
    <name evidence="8" type="ORF">GR702_06690</name>
</gene>
<dbReference type="Proteomes" id="UP000465810">
    <property type="component" value="Unassembled WGS sequence"/>
</dbReference>
<evidence type="ECO:0000313" key="9">
    <source>
        <dbReference type="Proteomes" id="UP000465810"/>
    </source>
</evidence>
<comment type="subunit">
    <text evidence="6">Homodimer.</text>
</comment>
<dbReference type="InterPro" id="IPR003680">
    <property type="entry name" value="Flavodoxin_fold"/>
</dbReference>
<name>A0A7X4GFS0_9SPHN</name>
<feature type="domain" description="Flavodoxin-like fold" evidence="7">
    <location>
        <begin position="1"/>
        <end position="182"/>
    </location>
</feature>
<protein>
    <recommendedName>
        <fullName evidence="6">FMN dependent NADH:quinone oxidoreductase</fullName>
        <ecNumber evidence="6">1.6.5.-</ecNumber>
    </recommendedName>
    <alternativeName>
        <fullName evidence="6">Azo-dye reductase</fullName>
    </alternativeName>
    <alternativeName>
        <fullName evidence="6">FMN-dependent NADH-azo compound oxidoreductase</fullName>
    </alternativeName>
    <alternativeName>
        <fullName evidence="6">FMN-dependent NADH-azoreductase</fullName>
        <ecNumber evidence="6">1.7.1.17</ecNumber>
    </alternativeName>
</protein>
<sequence length="189" mass="19565">MKLLHIDSSITGENSASRAISAAIVSALTTADPAIEVTRRDLAADALPHLTLDVLGAPEGTPELAEFLASDVIVIGAGMYNFTIPSQLKAWLDRVLIAGQTFRYTETGPVGLVGDKKVIVALARGGLYSEGNPSAAVEHAEKYLRAVLGFIGIDNPTFVVAEGLASGPEAREKAVAQALADAGTMAIPA</sequence>
<evidence type="ECO:0000256" key="2">
    <source>
        <dbReference type="ARBA" id="ARBA00022643"/>
    </source>
</evidence>
<accession>A0A7X4GFS0</accession>
<feature type="binding site" evidence="6">
    <location>
        <begin position="79"/>
        <end position="82"/>
    </location>
    <ligand>
        <name>FMN</name>
        <dbReference type="ChEBI" id="CHEBI:58210"/>
    </ligand>
</feature>
<evidence type="ECO:0000256" key="3">
    <source>
        <dbReference type="ARBA" id="ARBA00023002"/>
    </source>
</evidence>
<comment type="cofactor">
    <cofactor evidence="6">
        <name>FMN</name>
        <dbReference type="ChEBI" id="CHEBI:58210"/>
    </cofactor>
    <text evidence="6">Binds 1 FMN per subunit.</text>
</comment>
<dbReference type="PANTHER" id="PTHR43741">
    <property type="entry name" value="FMN-DEPENDENT NADH-AZOREDUCTASE 1"/>
    <property type="match status" value="1"/>
</dbReference>
<evidence type="ECO:0000256" key="1">
    <source>
        <dbReference type="ARBA" id="ARBA00022630"/>
    </source>
</evidence>
<comment type="caution">
    <text evidence="6">Lacks conserved residue(s) required for the propagation of feature annotation.</text>
</comment>
<comment type="function">
    <text evidence="6">Quinone reductase that provides resistance to thiol-specific stress caused by electrophilic quinones.</text>
</comment>
<reference evidence="8 9" key="1">
    <citation type="submission" date="2019-12" db="EMBL/GenBank/DDBJ databases">
        <authorList>
            <person name="Feng G."/>
            <person name="Zhu H."/>
        </authorList>
    </citation>
    <scope>NUCLEOTIDE SEQUENCE [LARGE SCALE GENOMIC DNA]</scope>
    <source>
        <strain evidence="8 9">FGD1</strain>
    </source>
</reference>
<feature type="binding site" evidence="6">
    <location>
        <position position="9"/>
    </location>
    <ligand>
        <name>FMN</name>
        <dbReference type="ChEBI" id="CHEBI:58210"/>
    </ligand>
</feature>
<dbReference type="GO" id="GO:0010181">
    <property type="term" value="F:FMN binding"/>
    <property type="evidence" value="ECO:0007669"/>
    <property type="project" value="UniProtKB-UniRule"/>
</dbReference>
<organism evidence="8 9">
    <name type="scientific">Novosphingobium silvae</name>
    <dbReference type="NCBI Taxonomy" id="2692619"/>
    <lineage>
        <taxon>Bacteria</taxon>
        <taxon>Pseudomonadati</taxon>
        <taxon>Pseudomonadota</taxon>
        <taxon>Alphaproteobacteria</taxon>
        <taxon>Sphingomonadales</taxon>
        <taxon>Sphingomonadaceae</taxon>
        <taxon>Novosphingobium</taxon>
    </lineage>
</organism>
<dbReference type="GO" id="GO:0009055">
    <property type="term" value="F:electron transfer activity"/>
    <property type="evidence" value="ECO:0007669"/>
    <property type="project" value="UniProtKB-UniRule"/>
</dbReference>
<comment type="function">
    <text evidence="6">Also exhibits azoreductase activity. Catalyzes the reductive cleavage of the azo bond in aromatic azo compounds to the corresponding amines.</text>
</comment>
<keyword evidence="9" id="KW-1185">Reference proteome</keyword>
<dbReference type="Pfam" id="PF02525">
    <property type="entry name" value="Flavodoxin_2"/>
    <property type="match status" value="1"/>
</dbReference>
<dbReference type="RefSeq" id="WP_160985206.1">
    <property type="nucleotide sequence ID" value="NZ_WVTD01000004.1"/>
</dbReference>
<dbReference type="AlphaFoldDB" id="A0A7X4GFS0"/>
<dbReference type="Gene3D" id="3.40.50.360">
    <property type="match status" value="1"/>
</dbReference>
<dbReference type="HAMAP" id="MF_01216">
    <property type="entry name" value="Azoreductase_type1"/>
    <property type="match status" value="1"/>
</dbReference>
<comment type="catalytic activity">
    <reaction evidence="6">
        <text>2 a quinone + NADH + H(+) = 2 a 1,4-benzosemiquinone + NAD(+)</text>
        <dbReference type="Rhea" id="RHEA:65952"/>
        <dbReference type="ChEBI" id="CHEBI:15378"/>
        <dbReference type="ChEBI" id="CHEBI:57540"/>
        <dbReference type="ChEBI" id="CHEBI:57945"/>
        <dbReference type="ChEBI" id="CHEBI:132124"/>
        <dbReference type="ChEBI" id="CHEBI:134225"/>
    </reaction>
</comment>
<proteinExistence type="inferred from homology"/>